<accession>A0A8H6S1P0</accession>
<name>A0A8H6S1P0_9AGAR</name>
<keyword evidence="2" id="KW-1185">Reference proteome</keyword>
<dbReference type="AlphaFoldDB" id="A0A8H6S1P0"/>
<organism evidence="1 2">
    <name type="scientific">Mycena indigotica</name>
    <dbReference type="NCBI Taxonomy" id="2126181"/>
    <lineage>
        <taxon>Eukaryota</taxon>
        <taxon>Fungi</taxon>
        <taxon>Dikarya</taxon>
        <taxon>Basidiomycota</taxon>
        <taxon>Agaricomycotina</taxon>
        <taxon>Agaricomycetes</taxon>
        <taxon>Agaricomycetidae</taxon>
        <taxon>Agaricales</taxon>
        <taxon>Marasmiineae</taxon>
        <taxon>Mycenaceae</taxon>
        <taxon>Mycena</taxon>
    </lineage>
</organism>
<comment type="caution">
    <text evidence="1">The sequence shown here is derived from an EMBL/GenBank/DDBJ whole genome shotgun (WGS) entry which is preliminary data.</text>
</comment>
<protein>
    <submittedName>
        <fullName evidence="1">Uncharacterized protein</fullName>
    </submittedName>
</protein>
<evidence type="ECO:0000313" key="1">
    <source>
        <dbReference type="EMBL" id="KAF7291289.1"/>
    </source>
</evidence>
<proteinExistence type="predicted"/>
<dbReference type="RefSeq" id="XP_037214411.1">
    <property type="nucleotide sequence ID" value="XM_037369205.1"/>
</dbReference>
<dbReference type="EMBL" id="JACAZF010000013">
    <property type="protein sequence ID" value="KAF7291289.1"/>
    <property type="molecule type" value="Genomic_DNA"/>
</dbReference>
<dbReference type="GeneID" id="59351721"/>
<reference evidence="1" key="1">
    <citation type="submission" date="2020-05" db="EMBL/GenBank/DDBJ databases">
        <title>Mycena genomes resolve the evolution of fungal bioluminescence.</title>
        <authorList>
            <person name="Tsai I.J."/>
        </authorList>
    </citation>
    <scope>NUCLEOTIDE SEQUENCE</scope>
    <source>
        <strain evidence="1">171206Taipei</strain>
    </source>
</reference>
<dbReference type="Proteomes" id="UP000636479">
    <property type="component" value="Unassembled WGS sequence"/>
</dbReference>
<sequence length="319" mass="32930">MHPSQASISRPSFGIYGQLDAEIDGDLSVAVDLAYTADHARVYFPAEPRSASSGAVNTGGSKLSLSVAPNFSTRSKVTAHLIPEVKLALHAFTFIKADVYLNADASATLALNLTASGSAGVEIVKTPASAKLAAPAALPTSAKPGSLKSLSRSVNPKQVQALTSKAPVVTVTPSANRLHSSASGSGVAHARLASAIRGKARAVTPIAKAEGQVSGGVKIGAAFSINVGANANFFGLIDASKKYALFSHDWTLYEKQFAASGAASTPTKSHPRRTIEPISERAPKVLSMNLKCPALMAKDLTGGLEKVIEGIFSPKKTSK</sequence>
<gene>
    <name evidence="1" type="ORF">MIND_01272800</name>
</gene>
<evidence type="ECO:0000313" key="2">
    <source>
        <dbReference type="Proteomes" id="UP000636479"/>
    </source>
</evidence>